<dbReference type="RefSeq" id="WP_216455665.1">
    <property type="nucleotide sequence ID" value="NZ_JAHLQL010000001.1"/>
</dbReference>
<gene>
    <name evidence="1" type="ORF">KQI89_01710</name>
</gene>
<name>A0ABS6EWL5_9CLOT</name>
<accession>A0ABS6EWL5</accession>
<sequence length="222" mass="25680">MSKFLAPIHFWLFNKIKISEDLEKDIVNTFDEKYNNKGSIIYKDIINIIGIPTEDTSLENIIDTTNIHGWLQNKISLTEKRTAALITELTKNFGEASLNIIKSIFENQGRKCGEEVREDGILNLPKDLFKALNNYILEGMPCDNVNSICKDDSSEIQWTSSKCLHKQYWDEVNGDITIFYSLRKAWIKSFIEAINPSFIYNQTIEQNDGNYTFINSFLKKNM</sequence>
<evidence type="ECO:0000313" key="1">
    <source>
        <dbReference type="EMBL" id="MBU5590471.1"/>
    </source>
</evidence>
<comment type="caution">
    <text evidence="1">The sequence shown here is derived from an EMBL/GenBank/DDBJ whole genome shotgun (WGS) entry which is preliminary data.</text>
</comment>
<evidence type="ECO:0000313" key="2">
    <source>
        <dbReference type="Proteomes" id="UP000736583"/>
    </source>
</evidence>
<protein>
    <submittedName>
        <fullName evidence="1">Uncharacterized protein</fullName>
    </submittedName>
</protein>
<proteinExistence type="predicted"/>
<organism evidence="1 2">
    <name type="scientific">Clostridium simiarum</name>
    <dbReference type="NCBI Taxonomy" id="2841506"/>
    <lineage>
        <taxon>Bacteria</taxon>
        <taxon>Bacillati</taxon>
        <taxon>Bacillota</taxon>
        <taxon>Clostridia</taxon>
        <taxon>Eubacteriales</taxon>
        <taxon>Clostridiaceae</taxon>
        <taxon>Clostridium</taxon>
    </lineage>
</organism>
<reference evidence="1 2" key="1">
    <citation type="submission" date="2021-06" db="EMBL/GenBank/DDBJ databases">
        <authorList>
            <person name="Sun Q."/>
            <person name="Li D."/>
        </authorList>
    </citation>
    <scope>NUCLEOTIDE SEQUENCE [LARGE SCALE GENOMIC DNA]</scope>
    <source>
        <strain evidence="1 2">MSJ-4</strain>
    </source>
</reference>
<dbReference type="Proteomes" id="UP000736583">
    <property type="component" value="Unassembled WGS sequence"/>
</dbReference>
<keyword evidence="2" id="KW-1185">Reference proteome</keyword>
<dbReference type="EMBL" id="JAHLQL010000001">
    <property type="protein sequence ID" value="MBU5590471.1"/>
    <property type="molecule type" value="Genomic_DNA"/>
</dbReference>